<dbReference type="CDD" id="cd17536">
    <property type="entry name" value="REC_YesN-like"/>
    <property type="match status" value="1"/>
</dbReference>
<dbReference type="PANTHER" id="PTHR43280:SF10">
    <property type="entry name" value="REGULATORY PROTEIN POCR"/>
    <property type="match status" value="1"/>
</dbReference>
<evidence type="ECO:0000259" key="7">
    <source>
        <dbReference type="PROSITE" id="PS01124"/>
    </source>
</evidence>
<dbReference type="InterPro" id="IPR041522">
    <property type="entry name" value="CdaR_GGDEF"/>
</dbReference>
<keyword evidence="3" id="KW-0238">DNA-binding</keyword>
<feature type="modified residue" description="4-aspartylphosphate" evidence="6">
    <location>
        <position position="55"/>
    </location>
</feature>
<gene>
    <name evidence="9" type="primary">btr_7</name>
    <name evidence="9" type="ORF">DSM106044_01421</name>
</gene>
<protein>
    <recommendedName>
        <fullName evidence="1">Stage 0 sporulation protein A homolog</fullName>
    </recommendedName>
</protein>
<feature type="domain" description="HTH araC/xylS-type" evidence="7">
    <location>
        <begin position="431"/>
        <end position="529"/>
    </location>
</feature>
<dbReference type="InterPro" id="IPR018062">
    <property type="entry name" value="HTH_AraC-typ_CS"/>
</dbReference>
<dbReference type="SMART" id="SM00448">
    <property type="entry name" value="REC"/>
    <property type="match status" value="1"/>
</dbReference>
<dbReference type="InterPro" id="IPR020449">
    <property type="entry name" value="Tscrpt_reg_AraC-type_HTH"/>
</dbReference>
<keyword evidence="6" id="KW-0597">Phosphoprotein</keyword>
<keyword evidence="4" id="KW-0804">Transcription</keyword>
<dbReference type="PANTHER" id="PTHR43280">
    <property type="entry name" value="ARAC-FAMILY TRANSCRIPTIONAL REGULATOR"/>
    <property type="match status" value="1"/>
</dbReference>
<dbReference type="GO" id="GO:0000160">
    <property type="term" value="P:phosphorelay signal transduction system"/>
    <property type="evidence" value="ECO:0007669"/>
    <property type="project" value="InterPro"/>
</dbReference>
<keyword evidence="2" id="KW-0805">Transcription regulation</keyword>
<evidence type="ECO:0000256" key="4">
    <source>
        <dbReference type="ARBA" id="ARBA00023163"/>
    </source>
</evidence>
<dbReference type="PROSITE" id="PS50110">
    <property type="entry name" value="RESPONSE_REGULATORY"/>
    <property type="match status" value="1"/>
</dbReference>
<dbReference type="PROSITE" id="PS01124">
    <property type="entry name" value="HTH_ARAC_FAMILY_2"/>
    <property type="match status" value="1"/>
</dbReference>
<dbReference type="Gene3D" id="3.40.50.2300">
    <property type="match status" value="1"/>
</dbReference>
<dbReference type="InterPro" id="IPR011006">
    <property type="entry name" value="CheY-like_superfamily"/>
</dbReference>
<dbReference type="AlphaFoldDB" id="A0A4U8QL13"/>
<dbReference type="RefSeq" id="WP_138002128.1">
    <property type="nucleotide sequence ID" value="NZ_QGQD01000031.1"/>
</dbReference>
<organism evidence="9 10">
    <name type="scientific">Robinsoniella peoriensis</name>
    <dbReference type="NCBI Taxonomy" id="180332"/>
    <lineage>
        <taxon>Bacteria</taxon>
        <taxon>Bacillati</taxon>
        <taxon>Bacillota</taxon>
        <taxon>Clostridia</taxon>
        <taxon>Lachnospirales</taxon>
        <taxon>Lachnospiraceae</taxon>
        <taxon>Robinsoniella</taxon>
    </lineage>
</organism>
<dbReference type="InterPro" id="IPR009057">
    <property type="entry name" value="Homeodomain-like_sf"/>
</dbReference>
<dbReference type="Pfam" id="PF00072">
    <property type="entry name" value="Response_reg"/>
    <property type="match status" value="1"/>
</dbReference>
<keyword evidence="10" id="KW-1185">Reference proteome</keyword>
<dbReference type="PRINTS" id="PR00032">
    <property type="entry name" value="HTHARAC"/>
</dbReference>
<dbReference type="GO" id="GO:0043565">
    <property type="term" value="F:sequence-specific DNA binding"/>
    <property type="evidence" value="ECO:0007669"/>
    <property type="project" value="InterPro"/>
</dbReference>
<evidence type="ECO:0000256" key="2">
    <source>
        <dbReference type="ARBA" id="ARBA00023015"/>
    </source>
</evidence>
<evidence type="ECO:0000259" key="8">
    <source>
        <dbReference type="PROSITE" id="PS50110"/>
    </source>
</evidence>
<evidence type="ECO:0000256" key="6">
    <source>
        <dbReference type="PROSITE-ProRule" id="PRU00169"/>
    </source>
</evidence>
<dbReference type="SUPFAM" id="SSF46689">
    <property type="entry name" value="Homeodomain-like"/>
    <property type="match status" value="2"/>
</dbReference>
<dbReference type="STRING" id="180332.GCA_000797495_00020"/>
<dbReference type="Pfam" id="PF17853">
    <property type="entry name" value="GGDEF_2"/>
    <property type="match status" value="1"/>
</dbReference>
<evidence type="ECO:0000256" key="3">
    <source>
        <dbReference type="ARBA" id="ARBA00023125"/>
    </source>
</evidence>
<dbReference type="Proteomes" id="UP000306509">
    <property type="component" value="Unassembled WGS sequence"/>
</dbReference>
<dbReference type="InterPro" id="IPR001789">
    <property type="entry name" value="Sig_transdc_resp-reg_receiver"/>
</dbReference>
<dbReference type="SMART" id="SM00342">
    <property type="entry name" value="HTH_ARAC"/>
    <property type="match status" value="1"/>
</dbReference>
<name>A0A4U8QL13_9FIRM</name>
<dbReference type="PROSITE" id="PS00041">
    <property type="entry name" value="HTH_ARAC_FAMILY_1"/>
    <property type="match status" value="1"/>
</dbReference>
<dbReference type="SUPFAM" id="SSF52172">
    <property type="entry name" value="CheY-like"/>
    <property type="match status" value="1"/>
</dbReference>
<sequence>MYRILLADDEGIMLESLKTTIESNFKGQVEIACAKTGRAVIELAETFRPDIAFMDIQMPGINGIQAMKEIQKFNSSTIFIVITAYDKFGYAKESINLGVLEYLTKPVNRKVIIDVLVRAMGVVEDERKKRSENLKIQEKLETVIPIIESGFIYNLLLQDGLPTDTGNYKELLDIEDDYGFMMVIQFGESIENGMLTNAVGMSVKAQGFYDDFREEVKGYFSCCIGPIMSNKIALYVPWSQSALEYDDRIQVIEKMRNLIRRLEKSIDARFKAGIGRVKSMDELQDSYKEAVKALQEGKGRVAHIEDLPIGCDYDGDYPVETEKKLFQMIAKADIGGARTQANVFFDWMVQNYEACREDIQIKVLEFVMVAEKEAFLHGGMTYGFRYRRDYLSQVTGFEDYQDLRRWFLDKITEVCHNIVRKQEEQTESVVWKAKQYIKENYSRDISLDDVSKVVNISPYYFSKVFKEEAGENFIEYLTRTRIGNAKEFLKRSELSIKEICLMSGYGDPNYFSRIFKKQEGVTPSEYRERLGG</sequence>
<evidence type="ECO:0000313" key="9">
    <source>
        <dbReference type="EMBL" id="TLD01716.1"/>
    </source>
</evidence>
<evidence type="ECO:0000313" key="10">
    <source>
        <dbReference type="Proteomes" id="UP000306509"/>
    </source>
</evidence>
<proteinExistence type="predicted"/>
<dbReference type="GO" id="GO:0003700">
    <property type="term" value="F:DNA-binding transcription factor activity"/>
    <property type="evidence" value="ECO:0007669"/>
    <property type="project" value="InterPro"/>
</dbReference>
<feature type="domain" description="Response regulatory" evidence="8">
    <location>
        <begin position="3"/>
        <end position="120"/>
    </location>
</feature>
<comment type="caution">
    <text evidence="9">The sequence shown here is derived from an EMBL/GenBank/DDBJ whole genome shotgun (WGS) entry which is preliminary data.</text>
</comment>
<reference evidence="9 10" key="1">
    <citation type="journal article" date="2019" name="Anaerobe">
        <title>Detection of Robinsoniella peoriensis in multiple bone samples of a trauma patient.</title>
        <authorList>
            <person name="Schrottner P."/>
            <person name="Hartwich K."/>
            <person name="Bunk B."/>
            <person name="Schober I."/>
            <person name="Helbig S."/>
            <person name="Rudolph W.W."/>
            <person name="Gunzer F."/>
        </authorList>
    </citation>
    <scope>NUCLEOTIDE SEQUENCE [LARGE SCALE GENOMIC DNA]</scope>
    <source>
        <strain evidence="9 10">DSM 106044</strain>
    </source>
</reference>
<dbReference type="Pfam" id="PF12833">
    <property type="entry name" value="HTH_18"/>
    <property type="match status" value="1"/>
</dbReference>
<evidence type="ECO:0000256" key="5">
    <source>
        <dbReference type="ARBA" id="ARBA00024867"/>
    </source>
</evidence>
<evidence type="ECO:0000256" key="1">
    <source>
        <dbReference type="ARBA" id="ARBA00018672"/>
    </source>
</evidence>
<dbReference type="EMBL" id="QGQD01000031">
    <property type="protein sequence ID" value="TLD01716.1"/>
    <property type="molecule type" value="Genomic_DNA"/>
</dbReference>
<dbReference type="InterPro" id="IPR018060">
    <property type="entry name" value="HTH_AraC"/>
</dbReference>
<dbReference type="Gene3D" id="1.10.10.60">
    <property type="entry name" value="Homeodomain-like"/>
    <property type="match status" value="2"/>
</dbReference>
<accession>A0A4U8QL13</accession>
<comment type="function">
    <text evidence="5">May play the central regulatory role in sporulation. It may be an element of the effector pathway responsible for the activation of sporulation genes in response to nutritional stress. Spo0A may act in concert with spo0H (a sigma factor) to control the expression of some genes that are critical to the sporulation process.</text>
</comment>